<evidence type="ECO:0000256" key="1">
    <source>
        <dbReference type="ARBA" id="ARBA00022729"/>
    </source>
</evidence>
<dbReference type="Proteomes" id="UP000001037">
    <property type="component" value="Chromosome"/>
</dbReference>
<dbReference type="Gene3D" id="3.90.10.10">
    <property type="entry name" value="Cytochrome C3"/>
    <property type="match status" value="1"/>
</dbReference>
<reference evidence="2 3" key="1">
    <citation type="journal article" date="2011" name="Stand. Genomic Sci.">
        <title>Complete genome sequence of the hyperthermophilic chemolithoautotroph Pyrolobus fumarii type strain (1A).</title>
        <authorList>
            <person name="Anderson I."/>
            <person name="Goker M."/>
            <person name="Nolan M."/>
            <person name="Lucas S."/>
            <person name="Hammon N."/>
            <person name="Deshpande S."/>
            <person name="Cheng J.F."/>
            <person name="Tapia R."/>
            <person name="Han C."/>
            <person name="Goodwin L."/>
            <person name="Pitluck S."/>
            <person name="Huntemann M."/>
            <person name="Liolios K."/>
            <person name="Ivanova N."/>
            <person name="Pagani I."/>
            <person name="Mavromatis K."/>
            <person name="Ovchinikova G."/>
            <person name="Pati A."/>
            <person name="Chen A."/>
            <person name="Palaniappan K."/>
            <person name="Land M."/>
            <person name="Hauser L."/>
            <person name="Brambilla E.M."/>
            <person name="Huber H."/>
            <person name="Yasawong M."/>
            <person name="Rohde M."/>
            <person name="Spring S."/>
            <person name="Abt B."/>
            <person name="Sikorski J."/>
            <person name="Wirth R."/>
            <person name="Detter J.C."/>
            <person name="Woyke T."/>
            <person name="Bristow J."/>
            <person name="Eisen J.A."/>
            <person name="Markowitz V."/>
            <person name="Hugenholtz P."/>
            <person name="Kyrpides N.C."/>
            <person name="Klenk H.P."/>
            <person name="Lapidus A."/>
        </authorList>
    </citation>
    <scope>NUCLEOTIDE SEQUENCE [LARGE SCALE GENOMIC DNA]</scope>
    <source>
        <strain evidence="3">DSM 11204 / 1A</strain>
    </source>
</reference>
<evidence type="ECO:0000313" key="2">
    <source>
        <dbReference type="EMBL" id="AEM38876.1"/>
    </source>
</evidence>
<dbReference type="EMBL" id="CP002838">
    <property type="protein sequence ID" value="AEM38876.1"/>
    <property type="molecule type" value="Genomic_DNA"/>
</dbReference>
<dbReference type="AlphaFoldDB" id="G0EEQ4"/>
<dbReference type="KEGG" id="pfm:Pyrfu_1008"/>
<accession>G0EEQ4</accession>
<protein>
    <submittedName>
        <fullName evidence="2">Uncharacterized protein</fullName>
    </submittedName>
</protein>
<dbReference type="GO" id="GO:0016491">
    <property type="term" value="F:oxidoreductase activity"/>
    <property type="evidence" value="ECO:0007669"/>
    <property type="project" value="TreeGrafter"/>
</dbReference>
<dbReference type="InParanoid" id="G0EEQ4"/>
<sequence length="385" mass="42884">MRKRDIIVVLAALVMGVYAASAATLWAPVEEMGSTWLGEMRFADTLHATTKGMKYWYERGIGKYTGIPYEQMFCSKCHATCESCHGVRDSNGNVVDFSVKMASNPDTCFACHGRQKKAYLLGKSNPELADVHMLGLGVSCTFCHSSVEVHGMHGDFQYMFDKGGVFDVSCEKCHIYGYAPRPYRFIEEHRVHLDDIACSACHSPTVVTCYNCHLSYSYEKYVETGVPVKKAIPIIGWLPLVRDQRTGKIVPGNFMVVVWTHNGTEAVRVDIAQFFPHIVDERGRTCNDCHGIEAAKQLLESGELRLVWVENGQVKHMNGVIPIVEGTKLVFQTFVWDEASNSFKPFKEVVVTVGPDTLIEATSGLTMEDLEKMAKSPEELQSGTS</sequence>
<dbReference type="STRING" id="694429.Pyrfu_1008"/>
<evidence type="ECO:0000313" key="3">
    <source>
        <dbReference type="Proteomes" id="UP000001037"/>
    </source>
</evidence>
<gene>
    <name evidence="2" type="ordered locus">Pyrfu_1008</name>
</gene>
<proteinExistence type="predicted"/>
<keyword evidence="1" id="KW-0732">Signal</keyword>
<dbReference type="PANTHER" id="PTHR35038">
    <property type="entry name" value="DISSIMILATORY SULFITE REDUCTASE SIRA"/>
    <property type="match status" value="1"/>
</dbReference>
<organism evidence="2 3">
    <name type="scientific">Pyrolobus fumarii (strain DSM 11204 / 1A)</name>
    <dbReference type="NCBI Taxonomy" id="694429"/>
    <lineage>
        <taxon>Archaea</taxon>
        <taxon>Thermoproteota</taxon>
        <taxon>Thermoprotei</taxon>
        <taxon>Desulfurococcales</taxon>
        <taxon>Pyrodictiaceae</taxon>
        <taxon>Pyrolobus</taxon>
    </lineage>
</organism>
<dbReference type="eggNOG" id="arCOG05009">
    <property type="taxonomic scope" value="Archaea"/>
</dbReference>
<dbReference type="PANTHER" id="PTHR35038:SF8">
    <property type="entry name" value="C-TYPE POLYHEME CYTOCHROME OMCC"/>
    <property type="match status" value="1"/>
</dbReference>
<dbReference type="HOGENOM" id="CLU_775984_0_0_2"/>
<name>G0EEQ4_PYRF1</name>
<dbReference type="InterPro" id="IPR036280">
    <property type="entry name" value="Multihaem_cyt_sf"/>
</dbReference>
<dbReference type="SUPFAM" id="SSF48695">
    <property type="entry name" value="Multiheme cytochromes"/>
    <property type="match status" value="1"/>
</dbReference>
<keyword evidence="3" id="KW-1185">Reference proteome</keyword>
<dbReference type="InterPro" id="IPR051829">
    <property type="entry name" value="Multiheme_Cytochr_ET"/>
</dbReference>